<protein>
    <submittedName>
        <fullName evidence="2">Uncharacterized protein</fullName>
    </submittedName>
</protein>
<keyword evidence="1" id="KW-1133">Transmembrane helix</keyword>
<accession>A0A0E9Q569</accession>
<name>A0A0E9Q569_ANGAN</name>
<proteinExistence type="predicted"/>
<reference evidence="2" key="2">
    <citation type="journal article" date="2015" name="Fish Shellfish Immunol.">
        <title>Early steps in the European eel (Anguilla anguilla)-Vibrio vulnificus interaction in the gills: Role of the RtxA13 toxin.</title>
        <authorList>
            <person name="Callol A."/>
            <person name="Pajuelo D."/>
            <person name="Ebbesson L."/>
            <person name="Teles M."/>
            <person name="MacKenzie S."/>
            <person name="Amaro C."/>
        </authorList>
    </citation>
    <scope>NUCLEOTIDE SEQUENCE</scope>
</reference>
<feature type="transmembrane region" description="Helical" evidence="1">
    <location>
        <begin position="12"/>
        <end position="32"/>
    </location>
</feature>
<dbReference type="AlphaFoldDB" id="A0A0E9Q569"/>
<keyword evidence="1" id="KW-0812">Transmembrane</keyword>
<reference evidence="2" key="1">
    <citation type="submission" date="2014-11" db="EMBL/GenBank/DDBJ databases">
        <authorList>
            <person name="Amaro Gonzalez C."/>
        </authorList>
    </citation>
    <scope>NUCLEOTIDE SEQUENCE</scope>
</reference>
<evidence type="ECO:0000313" key="2">
    <source>
        <dbReference type="EMBL" id="JAH11682.1"/>
    </source>
</evidence>
<sequence>MQHVADIPLPVWTGLCAVAVLTLLLTRESAFLTKFHRVLRRAASSYLLPGCGFWRVCMHVSVRLRFLQAHWASFTKLSLNYSYFRS</sequence>
<dbReference type="EMBL" id="GBXM01096895">
    <property type="protein sequence ID" value="JAH11682.1"/>
    <property type="molecule type" value="Transcribed_RNA"/>
</dbReference>
<keyword evidence="1" id="KW-0472">Membrane</keyword>
<organism evidence="2">
    <name type="scientific">Anguilla anguilla</name>
    <name type="common">European freshwater eel</name>
    <name type="synonym">Muraena anguilla</name>
    <dbReference type="NCBI Taxonomy" id="7936"/>
    <lineage>
        <taxon>Eukaryota</taxon>
        <taxon>Metazoa</taxon>
        <taxon>Chordata</taxon>
        <taxon>Craniata</taxon>
        <taxon>Vertebrata</taxon>
        <taxon>Euteleostomi</taxon>
        <taxon>Actinopterygii</taxon>
        <taxon>Neopterygii</taxon>
        <taxon>Teleostei</taxon>
        <taxon>Anguilliformes</taxon>
        <taxon>Anguillidae</taxon>
        <taxon>Anguilla</taxon>
    </lineage>
</organism>
<evidence type="ECO:0000256" key="1">
    <source>
        <dbReference type="SAM" id="Phobius"/>
    </source>
</evidence>